<dbReference type="Gene3D" id="3.40.50.1820">
    <property type="entry name" value="alpha/beta hydrolase"/>
    <property type="match status" value="1"/>
</dbReference>
<dbReference type="KEGG" id="soa:G3M56_002570"/>
<dbReference type="PANTHER" id="PTHR48098">
    <property type="entry name" value="ENTEROCHELIN ESTERASE-RELATED"/>
    <property type="match status" value="1"/>
</dbReference>
<accession>A0A6B3LC61</accession>
<sequence>MKRLLLLTAVAAITAAPLHARTWTNADGKSINAEFVRLEGDDQIVINMRGKDYTVPLAKFSEADQQWVAEYKQAQTEKLKGMVGRMDHKPIDTRLFPEWKEYYKTSDRRDVLTAFENGAWDDIKKSSPEQWMARDLEKDTCSIYVPPSYDGSEPYGLYLNIHSGDNAYIDRAWHPIFDEMKVIAVSVNGAGNNQAMLRRICLSIDAYTMIERDYKIDPERRVVGGGSGGGHMAFFTAAMFPDKFVGALSYAAQSYLPGNHLRMSSHFSGLTEKDFTRGKRKEIKWMVVSGDKDYNYQHILNTSKDWHRNRMQYQFMDIKGMGHSYPSVENFRKALEWVGM</sequence>
<reference evidence="1 2" key="1">
    <citation type="submission" date="2020-12" db="EMBL/GenBank/DDBJ databases">
        <title>Sulforoseuscoccus oceanibium gen. nov., sp. nov., a representative of the phylum Verrucomicrobia with special cytoplasmic membrane, and proposal of Sulforoseuscoccusaceae fam. nov.</title>
        <authorList>
            <person name="Xi F."/>
        </authorList>
    </citation>
    <scope>NUCLEOTIDE SEQUENCE [LARGE SCALE GENOMIC DNA]</scope>
    <source>
        <strain evidence="1 2">T37</strain>
    </source>
</reference>
<dbReference type="EMBL" id="CP066776">
    <property type="protein sequence ID" value="QQL45492.1"/>
    <property type="molecule type" value="Genomic_DNA"/>
</dbReference>
<dbReference type="InterPro" id="IPR000801">
    <property type="entry name" value="Esterase-like"/>
</dbReference>
<dbReference type="RefSeq" id="WP_164363034.1">
    <property type="nucleotide sequence ID" value="NZ_CP066776.1"/>
</dbReference>
<protein>
    <recommendedName>
        <fullName evidence="3">Esterase</fullName>
    </recommendedName>
</protein>
<name>A0A6B3LC61_9BACT</name>
<evidence type="ECO:0000313" key="1">
    <source>
        <dbReference type="EMBL" id="QQL45492.1"/>
    </source>
</evidence>
<dbReference type="InterPro" id="IPR050583">
    <property type="entry name" value="Mycobacterial_A85_antigen"/>
</dbReference>
<proteinExistence type="predicted"/>
<dbReference type="Pfam" id="PF00756">
    <property type="entry name" value="Esterase"/>
    <property type="match status" value="1"/>
</dbReference>
<dbReference type="Proteomes" id="UP000475117">
    <property type="component" value="Chromosome"/>
</dbReference>
<evidence type="ECO:0000313" key="2">
    <source>
        <dbReference type="Proteomes" id="UP000475117"/>
    </source>
</evidence>
<gene>
    <name evidence="1" type="ORF">G3M56_002570</name>
</gene>
<dbReference type="AlphaFoldDB" id="A0A6B3LC61"/>
<keyword evidence="2" id="KW-1185">Reference proteome</keyword>
<evidence type="ECO:0008006" key="3">
    <source>
        <dbReference type="Google" id="ProtNLM"/>
    </source>
</evidence>
<dbReference type="InterPro" id="IPR029058">
    <property type="entry name" value="AB_hydrolase_fold"/>
</dbReference>
<organism evidence="1 2">
    <name type="scientific">Sulfuriroseicoccus oceanibius</name>
    <dbReference type="NCBI Taxonomy" id="2707525"/>
    <lineage>
        <taxon>Bacteria</taxon>
        <taxon>Pseudomonadati</taxon>
        <taxon>Verrucomicrobiota</taxon>
        <taxon>Verrucomicrobiia</taxon>
        <taxon>Verrucomicrobiales</taxon>
        <taxon>Verrucomicrobiaceae</taxon>
        <taxon>Sulfuriroseicoccus</taxon>
    </lineage>
</organism>
<dbReference type="SUPFAM" id="SSF53474">
    <property type="entry name" value="alpha/beta-Hydrolases"/>
    <property type="match status" value="1"/>
</dbReference>
<dbReference type="Gene3D" id="2.30.30.700">
    <property type="entry name" value="SLA1 homology domain 1"/>
    <property type="match status" value="1"/>
</dbReference>